<keyword evidence="8" id="KW-1185">Reference proteome</keyword>
<feature type="transmembrane region" description="Helical" evidence="6">
    <location>
        <begin position="387"/>
        <end position="408"/>
    </location>
</feature>
<dbReference type="STRING" id="471514.AN477_18380"/>
<dbReference type="Pfam" id="PF01943">
    <property type="entry name" value="Polysacc_synt"/>
    <property type="match status" value="1"/>
</dbReference>
<comment type="subcellular location">
    <subcellularLocation>
        <location evidence="1">Cell membrane</location>
        <topology evidence="1">Multi-pass membrane protein</topology>
    </subcellularLocation>
</comment>
<gene>
    <name evidence="7" type="ORF">AN477_18380</name>
</gene>
<feature type="transmembrane region" description="Helical" evidence="6">
    <location>
        <begin position="182"/>
        <end position="204"/>
    </location>
</feature>
<evidence type="ECO:0000256" key="6">
    <source>
        <dbReference type="SAM" id="Phobius"/>
    </source>
</evidence>
<dbReference type="RefSeq" id="WP_054970635.1">
    <property type="nucleotide sequence ID" value="NZ_LJCO01000079.1"/>
</dbReference>
<feature type="transmembrane region" description="Helical" evidence="6">
    <location>
        <begin position="481"/>
        <end position="504"/>
    </location>
</feature>
<feature type="transmembrane region" description="Helical" evidence="6">
    <location>
        <begin position="84"/>
        <end position="106"/>
    </location>
</feature>
<keyword evidence="5 6" id="KW-0472">Membrane</keyword>
<keyword evidence="3 6" id="KW-0812">Transmembrane</keyword>
<sequence length="527" mass="56667">MSQRSFFHGAMVLIAASLVTRVMGFAYRIVLTRMIGAAGMGLFQMVFSVLSLVLTFVTAGLPTAISKLVAEAVVQRDRVRVERILKVSAAVILTMAALFTALMWFGRRIIFHYWLTDPRAYPTYLCMIPIVAVIAVSSIYRGYFQGLQDMSPPAWASILEQTVRIISVWILAAYFIHYSLSYAAAAAMMGMVLGELAGLLFMIVSQRYRGRLSVILADAPTRSLETARQTLHAIVDIAGPVTLSRLIGSLLFAVEPVLVTRSLLAAGITTDAATALYGQYGGMAIPLLVFPTVFTSSLAVNLVPAVSEAIADNHRSRVGSRLNQSFLATALVGFPASVVLTLFAEPLCRIIFGESSVGPILTVMAPSGFLLYLQGPLTGILQGLNRAGTVTINHTVGGVLRLVLVYLLASQPRFGILGVALAVTISIAVTTGLDIWSIQRMIGFPVNWMDTWKSAVATLVTLAVLTILVRNPGTVTAGPLAAAIFAAAMVYFVLLCAFGVLTVARAKRLPKIGNRLARLVSWMPFAH</sequence>
<feature type="transmembrane region" description="Helical" evidence="6">
    <location>
        <begin position="356"/>
        <end position="375"/>
    </location>
</feature>
<evidence type="ECO:0000313" key="8">
    <source>
        <dbReference type="Proteomes" id="UP000050482"/>
    </source>
</evidence>
<dbReference type="PATRIC" id="fig|471514.4.peg.4592"/>
<dbReference type="PANTHER" id="PTHR30250">
    <property type="entry name" value="PST FAMILY PREDICTED COLANIC ACID TRANSPORTER"/>
    <property type="match status" value="1"/>
</dbReference>
<feature type="transmembrane region" description="Helical" evidence="6">
    <location>
        <begin position="155"/>
        <end position="176"/>
    </location>
</feature>
<feature type="transmembrane region" description="Helical" evidence="6">
    <location>
        <begin position="325"/>
        <end position="344"/>
    </location>
</feature>
<evidence type="ECO:0000256" key="5">
    <source>
        <dbReference type="ARBA" id="ARBA00023136"/>
    </source>
</evidence>
<dbReference type="PANTHER" id="PTHR30250:SF24">
    <property type="entry name" value="STAGE V SPORULATION PROTEIN B"/>
    <property type="match status" value="1"/>
</dbReference>
<protein>
    <submittedName>
        <fullName evidence="7">Stage V sporulation protein B</fullName>
    </submittedName>
</protein>
<dbReference type="OrthoDB" id="9775950at2"/>
<comment type="caution">
    <text evidence="7">The sequence shown here is derived from an EMBL/GenBank/DDBJ whole genome shotgun (WGS) entry which is preliminary data.</text>
</comment>
<dbReference type="Proteomes" id="UP000050482">
    <property type="component" value="Unassembled WGS sequence"/>
</dbReference>
<dbReference type="InterPro" id="IPR014249">
    <property type="entry name" value="Spore_V_B"/>
</dbReference>
<dbReference type="AlphaFoldDB" id="A0A0P9CGW8"/>
<feature type="transmembrane region" description="Helical" evidence="6">
    <location>
        <begin position="450"/>
        <end position="469"/>
    </location>
</feature>
<feature type="transmembrane region" description="Helical" evidence="6">
    <location>
        <begin position="121"/>
        <end position="143"/>
    </location>
</feature>
<evidence type="ECO:0000256" key="2">
    <source>
        <dbReference type="ARBA" id="ARBA00022475"/>
    </source>
</evidence>
<name>A0A0P9CGW8_9BACL</name>
<evidence type="ECO:0000313" key="7">
    <source>
        <dbReference type="EMBL" id="KPV42276.1"/>
    </source>
</evidence>
<keyword evidence="2" id="KW-1003">Cell membrane</keyword>
<dbReference type="InterPro" id="IPR002797">
    <property type="entry name" value="Polysacc_synth"/>
</dbReference>
<feature type="transmembrane region" description="Helical" evidence="6">
    <location>
        <begin position="12"/>
        <end position="30"/>
    </location>
</feature>
<feature type="transmembrane region" description="Helical" evidence="6">
    <location>
        <begin position="414"/>
        <end position="438"/>
    </location>
</feature>
<dbReference type="CDD" id="cd13124">
    <property type="entry name" value="MATE_SpoVB_like"/>
    <property type="match status" value="1"/>
</dbReference>
<keyword evidence="4 6" id="KW-1133">Transmembrane helix</keyword>
<organism evidence="7 8">
    <name type="scientific">Alicyclobacillus ferrooxydans</name>
    <dbReference type="NCBI Taxonomy" id="471514"/>
    <lineage>
        <taxon>Bacteria</taxon>
        <taxon>Bacillati</taxon>
        <taxon>Bacillota</taxon>
        <taxon>Bacilli</taxon>
        <taxon>Bacillales</taxon>
        <taxon>Alicyclobacillaceae</taxon>
        <taxon>Alicyclobacillus</taxon>
    </lineage>
</organism>
<reference evidence="7 8" key="1">
    <citation type="submission" date="2015-09" db="EMBL/GenBank/DDBJ databases">
        <title>Draft genome sequence of Alicyclobacillus ferrooxydans DSM 22381.</title>
        <authorList>
            <person name="Hemp J."/>
        </authorList>
    </citation>
    <scope>NUCLEOTIDE SEQUENCE [LARGE SCALE GENOMIC DNA]</scope>
    <source>
        <strain evidence="7 8">TC-34</strain>
    </source>
</reference>
<dbReference type="InterPro" id="IPR050833">
    <property type="entry name" value="Poly_Biosynth_Transport"/>
</dbReference>
<proteinExistence type="predicted"/>
<dbReference type="InterPro" id="IPR024923">
    <property type="entry name" value="PG_synth_SpoVB"/>
</dbReference>
<accession>A0A0P9CGW8</accession>
<dbReference type="PIRSF" id="PIRSF038958">
    <property type="entry name" value="PG_synth_SpoVB"/>
    <property type="match status" value="1"/>
</dbReference>
<dbReference type="GO" id="GO:0005886">
    <property type="term" value="C:plasma membrane"/>
    <property type="evidence" value="ECO:0007669"/>
    <property type="project" value="UniProtKB-SubCell"/>
</dbReference>
<feature type="transmembrane region" description="Helical" evidence="6">
    <location>
        <begin position="42"/>
        <end position="64"/>
    </location>
</feature>
<evidence type="ECO:0000256" key="3">
    <source>
        <dbReference type="ARBA" id="ARBA00022692"/>
    </source>
</evidence>
<dbReference type="NCBIfam" id="TIGR02900">
    <property type="entry name" value="spore_V_B"/>
    <property type="match status" value="1"/>
</dbReference>
<evidence type="ECO:0000256" key="4">
    <source>
        <dbReference type="ARBA" id="ARBA00022989"/>
    </source>
</evidence>
<dbReference type="EMBL" id="LJCO01000079">
    <property type="protein sequence ID" value="KPV42276.1"/>
    <property type="molecule type" value="Genomic_DNA"/>
</dbReference>
<evidence type="ECO:0000256" key="1">
    <source>
        <dbReference type="ARBA" id="ARBA00004651"/>
    </source>
</evidence>